<evidence type="ECO:0000313" key="4">
    <source>
        <dbReference type="Proteomes" id="UP000546970"/>
    </source>
</evidence>
<keyword evidence="2" id="KW-1133">Transmembrane helix</keyword>
<accession>A0A7X9YIB5</accession>
<sequence>MQRNQIMPQKDGREGIEPAIPTAEAIPQPAMQLSLSDWICGRRPLQIGFIVLLIVAALVSEFALRPHFEQVETWGSTIEVIDAKKSNVLALTTSSLALSAAITAIPDDAGTPVAEQLSQLAGNLGIVLAVLYLEKYLLTILSFLSFGVLIPIVCVLFAISLGIHGRLSTSRVLRVLGMRVLIVAVIAIMVVPASVWVTQRVDETYQVSIAQEEAKAKAKAEEKAAKESKSKSKQKQENKSFLDQLVDGAAQLGSALSSGVQSLTDSVITQATNLIEGAIVMIVTSCLIPLLVLAAFLWMGHALLGIDVSAPTNYLVHRFKK</sequence>
<feature type="transmembrane region" description="Helical" evidence="2">
    <location>
        <begin position="47"/>
        <end position="68"/>
    </location>
</feature>
<proteinExistence type="predicted"/>
<dbReference type="RefSeq" id="WP_169276649.1">
    <property type="nucleotide sequence ID" value="NZ_JABBCP010000001.1"/>
</dbReference>
<feature type="transmembrane region" description="Helical" evidence="2">
    <location>
        <begin position="139"/>
        <end position="163"/>
    </location>
</feature>
<keyword evidence="2" id="KW-0812">Transmembrane</keyword>
<feature type="transmembrane region" description="Helical" evidence="2">
    <location>
        <begin position="117"/>
        <end position="133"/>
    </location>
</feature>
<keyword evidence="1" id="KW-0175">Coiled coil</keyword>
<organism evidence="3 4">
    <name type="scientific">Collinsella acetigenes</name>
    <dbReference type="NCBI Taxonomy" id="2713419"/>
    <lineage>
        <taxon>Bacteria</taxon>
        <taxon>Bacillati</taxon>
        <taxon>Actinomycetota</taxon>
        <taxon>Coriobacteriia</taxon>
        <taxon>Coriobacteriales</taxon>
        <taxon>Coriobacteriaceae</taxon>
        <taxon>Collinsella</taxon>
    </lineage>
</organism>
<comment type="caution">
    <text evidence="3">The sequence shown here is derived from an EMBL/GenBank/DDBJ whole genome shotgun (WGS) entry which is preliminary data.</text>
</comment>
<reference evidence="3 4" key="1">
    <citation type="submission" date="2020-04" db="EMBL/GenBank/DDBJ databases">
        <title>Collinsella sp. KGMB02528 nov., an anaerobic actinobacterium isolated from human feces.</title>
        <authorList>
            <person name="Han K.-I."/>
            <person name="Eom M.K."/>
            <person name="Kim J.-S."/>
            <person name="Lee K.C."/>
            <person name="Suh M.K."/>
            <person name="Park S.-H."/>
            <person name="Lee J.H."/>
            <person name="Kang S.W."/>
            <person name="Park J.-E."/>
            <person name="Oh B.S."/>
            <person name="Yu S.Y."/>
            <person name="Choi S.-H."/>
            <person name="Lee D.H."/>
            <person name="Yoon H."/>
            <person name="Kim B.-Y."/>
            <person name="Lee J.H."/>
            <person name="Lee J.-S."/>
        </authorList>
    </citation>
    <scope>NUCLEOTIDE SEQUENCE [LARGE SCALE GENOMIC DNA]</scope>
    <source>
        <strain evidence="3 4">KGMB02528</strain>
    </source>
</reference>
<dbReference type="Proteomes" id="UP000546970">
    <property type="component" value="Unassembled WGS sequence"/>
</dbReference>
<evidence type="ECO:0000256" key="2">
    <source>
        <dbReference type="SAM" id="Phobius"/>
    </source>
</evidence>
<keyword evidence="2" id="KW-0472">Membrane</keyword>
<feature type="transmembrane region" description="Helical" evidence="2">
    <location>
        <begin position="278"/>
        <end position="299"/>
    </location>
</feature>
<evidence type="ECO:0000313" key="3">
    <source>
        <dbReference type="EMBL" id="NMF54871.1"/>
    </source>
</evidence>
<dbReference type="AlphaFoldDB" id="A0A7X9YIB5"/>
<keyword evidence="4" id="KW-1185">Reference proteome</keyword>
<feature type="transmembrane region" description="Helical" evidence="2">
    <location>
        <begin position="175"/>
        <end position="197"/>
    </location>
</feature>
<feature type="coiled-coil region" evidence="1">
    <location>
        <begin position="209"/>
        <end position="238"/>
    </location>
</feature>
<name>A0A7X9YIB5_9ACTN</name>
<gene>
    <name evidence="3" type="ORF">HF320_00770</name>
</gene>
<dbReference type="EMBL" id="JABBCP010000001">
    <property type="protein sequence ID" value="NMF54871.1"/>
    <property type="molecule type" value="Genomic_DNA"/>
</dbReference>
<protein>
    <submittedName>
        <fullName evidence="3">Uncharacterized protein</fullName>
    </submittedName>
</protein>
<evidence type="ECO:0000256" key="1">
    <source>
        <dbReference type="SAM" id="Coils"/>
    </source>
</evidence>